<dbReference type="AlphaFoldDB" id="A0A926ZHB0"/>
<evidence type="ECO:0000256" key="8">
    <source>
        <dbReference type="ARBA" id="ARBA00022801"/>
    </source>
</evidence>
<dbReference type="GO" id="GO:0009252">
    <property type="term" value="P:peptidoglycan biosynthetic process"/>
    <property type="evidence" value="ECO:0007669"/>
    <property type="project" value="UniProtKB-KW"/>
</dbReference>
<dbReference type="GO" id="GO:0009002">
    <property type="term" value="F:serine-type D-Ala-D-Ala carboxypeptidase activity"/>
    <property type="evidence" value="ECO:0007669"/>
    <property type="project" value="UniProtKB-EC"/>
</dbReference>
<proteinExistence type="inferred from homology"/>
<evidence type="ECO:0000259" key="15">
    <source>
        <dbReference type="Pfam" id="PF03717"/>
    </source>
</evidence>
<evidence type="ECO:0000313" key="16">
    <source>
        <dbReference type="EMBL" id="MBD2183083.1"/>
    </source>
</evidence>
<feature type="domain" description="Penicillin-binding protein dimerisation" evidence="15">
    <location>
        <begin position="86"/>
        <end position="255"/>
    </location>
</feature>
<keyword evidence="13" id="KW-0961">Cell wall biogenesis/degradation</keyword>
<dbReference type="PANTHER" id="PTHR30627:SF2">
    <property type="entry name" value="PEPTIDOGLYCAN D,D-TRANSPEPTIDASE MRDA"/>
    <property type="match status" value="1"/>
</dbReference>
<keyword evidence="7" id="KW-0812">Transmembrane</keyword>
<dbReference type="InterPro" id="IPR005311">
    <property type="entry name" value="PBP_dimer"/>
</dbReference>
<comment type="subcellular location">
    <subcellularLocation>
        <location evidence="2">Cell membrane</location>
    </subcellularLocation>
    <subcellularLocation>
        <location evidence="1">Membrane</location>
        <topology evidence="1">Single-pass membrane protein</topology>
    </subcellularLocation>
</comment>
<dbReference type="Gene3D" id="3.30.1390.30">
    <property type="entry name" value="Penicillin-binding protein 2a, domain 3"/>
    <property type="match status" value="1"/>
</dbReference>
<gene>
    <name evidence="16" type="primary">mrdA</name>
    <name evidence="16" type="ORF">H6G03_18790</name>
</gene>
<protein>
    <submittedName>
        <fullName evidence="16">Penicillin-binding protein 2</fullName>
        <ecNumber evidence="16">3.4.16.4</ecNumber>
    </submittedName>
</protein>
<sequence length="608" mass="65402">MSGRLPFSSRSRFTRTANISGWQNTALPRKVVNAPAGNRSLRAIGLMSIATLFMSVCIARLVQLQLIEGDYHRKRAENNRVRLVPIAAERGLITDRKGKLIAANRLSRSVYLWPKEQSPAQWQVTAVELSRVLNLKSDEILQKLGQADYTSAMPVRISQNLTPEAFIALEERSAQFPGLEIRIESNRYYPHENLAAHLLGYIGEATATEMKAHPEFPVGMIVGKAGIERIADPQLRGIWGSRLIEVDARRRELRELGISSPTAGSDLQLTLDLDLQKTAEKALANRRGAVVVMDIKTGAVLVLASGPSFDPNIFTDKVTKAEWQSLQQTENPLLNRALQGYPPGSTFKIVTAAAAMQSGKFSPNSKVATSGYITVGGVRFREHGGSGYGVIGFPDAFAYSSNTFFYQVGMATGPEEISKWGHRLGIGEGNNLGLTGGKGGSIPTPDRKKQLYGQPWYVGDSVTMAIGQGLVLVTPLEMAMMVSAIANGGFRVKPHLFTSQTNTPQTKPVPIGLARGTIDTIRAGLIAVVKKGTAKRLNDGSIPLTAGKTGTAEVPGGADNALFVGYGPVDNPQIAVAVVVENGGYGAVSAVPIAHEIYKAFFKKGTRG</sequence>
<dbReference type="Pfam" id="PF00905">
    <property type="entry name" value="Transpeptidase"/>
    <property type="match status" value="1"/>
</dbReference>
<evidence type="ECO:0000256" key="1">
    <source>
        <dbReference type="ARBA" id="ARBA00004167"/>
    </source>
</evidence>
<accession>A0A926ZHB0</accession>
<dbReference type="GO" id="GO:0008658">
    <property type="term" value="F:penicillin binding"/>
    <property type="evidence" value="ECO:0007669"/>
    <property type="project" value="InterPro"/>
</dbReference>
<keyword evidence="5" id="KW-0997">Cell inner membrane</keyword>
<dbReference type="InterPro" id="IPR001460">
    <property type="entry name" value="PCN-bd_Tpept"/>
</dbReference>
<evidence type="ECO:0000313" key="17">
    <source>
        <dbReference type="Proteomes" id="UP000641646"/>
    </source>
</evidence>
<dbReference type="SUPFAM" id="SSF56519">
    <property type="entry name" value="Penicillin binding protein dimerisation domain"/>
    <property type="match status" value="1"/>
</dbReference>
<evidence type="ECO:0000256" key="10">
    <source>
        <dbReference type="ARBA" id="ARBA00022984"/>
    </source>
</evidence>
<feature type="domain" description="Penicillin-binding protein transpeptidase" evidence="14">
    <location>
        <begin position="288"/>
        <end position="599"/>
    </location>
</feature>
<keyword evidence="16" id="KW-0121">Carboxypeptidase</keyword>
<evidence type="ECO:0000256" key="4">
    <source>
        <dbReference type="ARBA" id="ARBA00022475"/>
    </source>
</evidence>
<dbReference type="NCBIfam" id="TIGR03423">
    <property type="entry name" value="pbp2_mrdA"/>
    <property type="match status" value="1"/>
</dbReference>
<evidence type="ECO:0000256" key="12">
    <source>
        <dbReference type="ARBA" id="ARBA00023136"/>
    </source>
</evidence>
<keyword evidence="12" id="KW-0472">Membrane</keyword>
<keyword evidence="11" id="KW-1133">Transmembrane helix</keyword>
<dbReference type="InterPro" id="IPR012338">
    <property type="entry name" value="Beta-lactam/transpept-like"/>
</dbReference>
<dbReference type="PANTHER" id="PTHR30627">
    <property type="entry name" value="PEPTIDOGLYCAN D,D-TRANSPEPTIDASE"/>
    <property type="match status" value="1"/>
</dbReference>
<dbReference type="InterPro" id="IPR017790">
    <property type="entry name" value="Penicillin-binding_protein_2"/>
</dbReference>
<evidence type="ECO:0000256" key="5">
    <source>
        <dbReference type="ARBA" id="ARBA00022519"/>
    </source>
</evidence>
<keyword evidence="4" id="KW-1003">Cell membrane</keyword>
<comment type="caution">
    <text evidence="16">The sequence shown here is derived from an EMBL/GenBank/DDBJ whole genome shotgun (WGS) entry which is preliminary data.</text>
</comment>
<organism evidence="16 17">
    <name type="scientific">Aerosakkonema funiforme FACHB-1375</name>
    <dbReference type="NCBI Taxonomy" id="2949571"/>
    <lineage>
        <taxon>Bacteria</taxon>
        <taxon>Bacillati</taxon>
        <taxon>Cyanobacteriota</taxon>
        <taxon>Cyanophyceae</taxon>
        <taxon>Oscillatoriophycideae</taxon>
        <taxon>Aerosakkonematales</taxon>
        <taxon>Aerosakkonemataceae</taxon>
        <taxon>Aerosakkonema</taxon>
    </lineage>
</organism>
<comment type="similarity">
    <text evidence="3">Belongs to the transpeptidase family.</text>
</comment>
<dbReference type="Gene3D" id="3.90.1310.10">
    <property type="entry name" value="Penicillin-binding protein 2a (Domain 2)"/>
    <property type="match status" value="1"/>
</dbReference>
<dbReference type="RefSeq" id="WP_190466680.1">
    <property type="nucleotide sequence ID" value="NZ_JACJPW010000048.1"/>
</dbReference>
<dbReference type="GO" id="GO:0006508">
    <property type="term" value="P:proteolysis"/>
    <property type="evidence" value="ECO:0007669"/>
    <property type="project" value="UniProtKB-KW"/>
</dbReference>
<keyword evidence="10" id="KW-0573">Peptidoglycan synthesis</keyword>
<dbReference type="Proteomes" id="UP000641646">
    <property type="component" value="Unassembled WGS sequence"/>
</dbReference>
<evidence type="ECO:0000256" key="9">
    <source>
        <dbReference type="ARBA" id="ARBA00022960"/>
    </source>
</evidence>
<evidence type="ECO:0000256" key="6">
    <source>
        <dbReference type="ARBA" id="ARBA00022670"/>
    </source>
</evidence>
<dbReference type="GO" id="GO:0071972">
    <property type="term" value="F:peptidoglycan L,D-transpeptidase activity"/>
    <property type="evidence" value="ECO:0007669"/>
    <property type="project" value="TreeGrafter"/>
</dbReference>
<dbReference type="Pfam" id="PF03717">
    <property type="entry name" value="PBP_dimer"/>
    <property type="match status" value="1"/>
</dbReference>
<dbReference type="EMBL" id="JACJPW010000048">
    <property type="protein sequence ID" value="MBD2183083.1"/>
    <property type="molecule type" value="Genomic_DNA"/>
</dbReference>
<keyword evidence="9" id="KW-0133">Cell shape</keyword>
<evidence type="ECO:0000256" key="3">
    <source>
        <dbReference type="ARBA" id="ARBA00007171"/>
    </source>
</evidence>
<dbReference type="InterPro" id="IPR036138">
    <property type="entry name" value="PBP_dimer_sf"/>
</dbReference>
<keyword evidence="6" id="KW-0645">Protease</keyword>
<reference evidence="16" key="2">
    <citation type="submission" date="2020-08" db="EMBL/GenBank/DDBJ databases">
        <authorList>
            <person name="Chen M."/>
            <person name="Teng W."/>
            <person name="Zhao L."/>
            <person name="Hu C."/>
            <person name="Zhou Y."/>
            <person name="Han B."/>
            <person name="Song L."/>
            <person name="Shu W."/>
        </authorList>
    </citation>
    <scope>NUCLEOTIDE SEQUENCE</scope>
    <source>
        <strain evidence="16">FACHB-1375</strain>
    </source>
</reference>
<dbReference type="GO" id="GO:0071555">
    <property type="term" value="P:cell wall organization"/>
    <property type="evidence" value="ECO:0007669"/>
    <property type="project" value="UniProtKB-KW"/>
</dbReference>
<dbReference type="SUPFAM" id="SSF56601">
    <property type="entry name" value="beta-lactamase/transpeptidase-like"/>
    <property type="match status" value="1"/>
</dbReference>
<evidence type="ECO:0000256" key="13">
    <source>
        <dbReference type="ARBA" id="ARBA00023316"/>
    </source>
</evidence>
<dbReference type="EC" id="3.4.16.4" evidence="16"/>
<dbReference type="Gene3D" id="3.40.710.10">
    <property type="entry name" value="DD-peptidase/beta-lactamase superfamily"/>
    <property type="match status" value="1"/>
</dbReference>
<reference evidence="16" key="1">
    <citation type="journal article" date="2015" name="ISME J.">
        <title>Draft Genome Sequence of Streptomyces incarnatus NRRL8089, which Produces the Nucleoside Antibiotic Sinefungin.</title>
        <authorList>
            <person name="Oshima K."/>
            <person name="Hattori M."/>
            <person name="Shimizu H."/>
            <person name="Fukuda K."/>
            <person name="Nemoto M."/>
            <person name="Inagaki K."/>
            <person name="Tamura T."/>
        </authorList>
    </citation>
    <scope>NUCLEOTIDE SEQUENCE</scope>
    <source>
        <strain evidence="16">FACHB-1375</strain>
    </source>
</reference>
<dbReference type="GO" id="GO:0005886">
    <property type="term" value="C:plasma membrane"/>
    <property type="evidence" value="ECO:0007669"/>
    <property type="project" value="UniProtKB-SubCell"/>
</dbReference>
<dbReference type="InterPro" id="IPR050515">
    <property type="entry name" value="Beta-lactam/transpept"/>
</dbReference>
<name>A0A926ZHB0_9CYAN</name>
<dbReference type="GO" id="GO:0008360">
    <property type="term" value="P:regulation of cell shape"/>
    <property type="evidence" value="ECO:0007669"/>
    <property type="project" value="UniProtKB-KW"/>
</dbReference>
<evidence type="ECO:0000256" key="7">
    <source>
        <dbReference type="ARBA" id="ARBA00022692"/>
    </source>
</evidence>
<evidence type="ECO:0000256" key="2">
    <source>
        <dbReference type="ARBA" id="ARBA00004236"/>
    </source>
</evidence>
<evidence type="ECO:0000259" key="14">
    <source>
        <dbReference type="Pfam" id="PF00905"/>
    </source>
</evidence>
<keyword evidence="17" id="KW-1185">Reference proteome</keyword>
<evidence type="ECO:0000256" key="11">
    <source>
        <dbReference type="ARBA" id="ARBA00022989"/>
    </source>
</evidence>
<keyword evidence="8 16" id="KW-0378">Hydrolase</keyword>